<dbReference type="GO" id="GO:0005615">
    <property type="term" value="C:extracellular space"/>
    <property type="evidence" value="ECO:0007669"/>
    <property type="project" value="TreeGrafter"/>
</dbReference>
<dbReference type="PANTHER" id="PTHR43918:SF4">
    <property type="entry name" value="CARBOXYLIC ESTER HYDROLASE"/>
    <property type="match status" value="1"/>
</dbReference>
<feature type="non-terminal residue" evidence="6">
    <location>
        <position position="78"/>
    </location>
</feature>
<proteinExistence type="inferred from homology"/>
<accession>A0A8X6QUS2</accession>
<dbReference type="Gene3D" id="3.40.50.1820">
    <property type="entry name" value="alpha/beta hydrolase"/>
    <property type="match status" value="1"/>
</dbReference>
<evidence type="ECO:0000256" key="4">
    <source>
        <dbReference type="ARBA" id="ARBA00023180"/>
    </source>
</evidence>
<dbReference type="GO" id="GO:0005886">
    <property type="term" value="C:plasma membrane"/>
    <property type="evidence" value="ECO:0007669"/>
    <property type="project" value="TreeGrafter"/>
</dbReference>
<dbReference type="PANTHER" id="PTHR43918">
    <property type="entry name" value="ACETYLCHOLINESTERASE"/>
    <property type="match status" value="1"/>
</dbReference>
<dbReference type="Pfam" id="PF00135">
    <property type="entry name" value="COesterase"/>
    <property type="match status" value="1"/>
</dbReference>
<evidence type="ECO:0000259" key="5">
    <source>
        <dbReference type="Pfam" id="PF00135"/>
    </source>
</evidence>
<dbReference type="GO" id="GO:0003990">
    <property type="term" value="F:acetylcholinesterase activity"/>
    <property type="evidence" value="ECO:0007669"/>
    <property type="project" value="TreeGrafter"/>
</dbReference>
<dbReference type="InterPro" id="IPR050654">
    <property type="entry name" value="AChE-related_enzymes"/>
</dbReference>
<dbReference type="GO" id="GO:0006581">
    <property type="term" value="P:acetylcholine catabolic process"/>
    <property type="evidence" value="ECO:0007669"/>
    <property type="project" value="TreeGrafter"/>
</dbReference>
<keyword evidence="7" id="KW-1185">Reference proteome</keyword>
<feature type="domain" description="Carboxylesterase type B" evidence="5">
    <location>
        <begin position="23"/>
        <end position="78"/>
    </location>
</feature>
<reference evidence="6" key="1">
    <citation type="submission" date="2020-08" db="EMBL/GenBank/DDBJ databases">
        <title>Multicomponent nature underlies the extraordinary mechanical properties of spider dragline silk.</title>
        <authorList>
            <person name="Kono N."/>
            <person name="Nakamura H."/>
            <person name="Mori M."/>
            <person name="Yoshida Y."/>
            <person name="Ohtoshi R."/>
            <person name="Malay A.D."/>
            <person name="Moran D.A.P."/>
            <person name="Tomita M."/>
            <person name="Numata K."/>
            <person name="Arakawa K."/>
        </authorList>
    </citation>
    <scope>NUCLEOTIDE SEQUENCE</scope>
</reference>
<organism evidence="6 7">
    <name type="scientific">Nephila pilipes</name>
    <name type="common">Giant wood spider</name>
    <name type="synonym">Nephila maculata</name>
    <dbReference type="NCBI Taxonomy" id="299642"/>
    <lineage>
        <taxon>Eukaryota</taxon>
        <taxon>Metazoa</taxon>
        <taxon>Ecdysozoa</taxon>
        <taxon>Arthropoda</taxon>
        <taxon>Chelicerata</taxon>
        <taxon>Arachnida</taxon>
        <taxon>Araneae</taxon>
        <taxon>Araneomorphae</taxon>
        <taxon>Entelegynae</taxon>
        <taxon>Araneoidea</taxon>
        <taxon>Nephilidae</taxon>
        <taxon>Nephila</taxon>
    </lineage>
</organism>
<dbReference type="SUPFAM" id="SSF53474">
    <property type="entry name" value="alpha/beta-Hydrolases"/>
    <property type="match status" value="1"/>
</dbReference>
<keyword evidence="4" id="KW-0325">Glycoprotein</keyword>
<dbReference type="InterPro" id="IPR002018">
    <property type="entry name" value="CarbesteraseB"/>
</dbReference>
<gene>
    <name evidence="6" type="primary">NCL1_18711</name>
    <name evidence="6" type="ORF">NPIL_627931</name>
</gene>
<evidence type="ECO:0000256" key="1">
    <source>
        <dbReference type="ARBA" id="ARBA00005964"/>
    </source>
</evidence>
<dbReference type="AlphaFoldDB" id="A0A8X6QUS2"/>
<comment type="caution">
    <text evidence="6">The sequence shown here is derived from an EMBL/GenBank/DDBJ whole genome shotgun (WGS) entry which is preliminary data.</text>
</comment>
<name>A0A8X6QUS2_NEPPI</name>
<evidence type="ECO:0000313" key="6">
    <source>
        <dbReference type="EMBL" id="GFU37810.1"/>
    </source>
</evidence>
<evidence type="ECO:0000313" key="7">
    <source>
        <dbReference type="Proteomes" id="UP000887013"/>
    </source>
</evidence>
<comment type="similarity">
    <text evidence="1">Belongs to the type-B carboxylesterase/lipase family.</text>
</comment>
<dbReference type="EMBL" id="BMAW01131101">
    <property type="protein sequence ID" value="GFU37810.1"/>
    <property type="molecule type" value="Genomic_DNA"/>
</dbReference>
<dbReference type="OrthoDB" id="6515014at2759"/>
<sequence>MRGESLTADIAFILVNCQKYTSHRPSVSPWAPWLGTTHFDETQFVFGLPIRDRSRYTVHEFDLSMKMVKFWTNFAKYG</sequence>
<evidence type="ECO:0000256" key="3">
    <source>
        <dbReference type="ARBA" id="ARBA00022801"/>
    </source>
</evidence>
<keyword evidence="2" id="KW-0719">Serine esterase</keyword>
<dbReference type="Proteomes" id="UP000887013">
    <property type="component" value="Unassembled WGS sequence"/>
</dbReference>
<evidence type="ECO:0000256" key="2">
    <source>
        <dbReference type="ARBA" id="ARBA00022487"/>
    </source>
</evidence>
<dbReference type="InterPro" id="IPR029058">
    <property type="entry name" value="AB_hydrolase_fold"/>
</dbReference>
<dbReference type="GO" id="GO:0019695">
    <property type="term" value="P:choline metabolic process"/>
    <property type="evidence" value="ECO:0007669"/>
    <property type="project" value="TreeGrafter"/>
</dbReference>
<protein>
    <submittedName>
        <fullName evidence="6">Carboxylic ester hydrolase</fullName>
    </submittedName>
</protein>
<keyword evidence="3 6" id="KW-0378">Hydrolase</keyword>